<keyword evidence="2" id="KW-1185">Reference proteome</keyword>
<sequence length="106" mass="12428">MGNILVSLCRSCGFKNEFRIGGGRFNYQTYCPVPAINKESLEFEQINYYEHKNSDKYLFYSDAALKGENKNDRTINNFDLYFNEEGNYCPNCKNKTLAFRVTKYLD</sequence>
<evidence type="ECO:0000313" key="2">
    <source>
        <dbReference type="Proteomes" id="UP000184232"/>
    </source>
</evidence>
<reference evidence="1 2" key="1">
    <citation type="submission" date="2016-11" db="EMBL/GenBank/DDBJ databases">
        <authorList>
            <person name="Jaros S."/>
            <person name="Januszkiewicz K."/>
            <person name="Wedrychowicz H."/>
        </authorList>
    </citation>
    <scope>NUCLEOTIDE SEQUENCE [LARGE SCALE GENOMIC DNA]</scope>
    <source>
        <strain evidence="1 2">DSM 22807</strain>
    </source>
</reference>
<accession>A0A1M6C0D7</accession>
<evidence type="ECO:0000313" key="1">
    <source>
        <dbReference type="EMBL" id="SHI54148.1"/>
    </source>
</evidence>
<proteinExistence type="predicted"/>
<name>A0A1M6C0D7_9FLAO</name>
<organism evidence="1 2">
    <name type="scientific">Flavobacterium haoranii</name>
    <dbReference type="NCBI Taxonomy" id="683124"/>
    <lineage>
        <taxon>Bacteria</taxon>
        <taxon>Pseudomonadati</taxon>
        <taxon>Bacteroidota</taxon>
        <taxon>Flavobacteriia</taxon>
        <taxon>Flavobacteriales</taxon>
        <taxon>Flavobacteriaceae</taxon>
        <taxon>Flavobacterium</taxon>
    </lineage>
</organism>
<dbReference type="EMBL" id="FQZH01000001">
    <property type="protein sequence ID" value="SHI54148.1"/>
    <property type="molecule type" value="Genomic_DNA"/>
</dbReference>
<dbReference type="STRING" id="683124.SAMN05444337_0240"/>
<dbReference type="RefSeq" id="WP_072780672.1">
    <property type="nucleotide sequence ID" value="NZ_CP045292.1"/>
</dbReference>
<protein>
    <submittedName>
        <fullName evidence="1">Uncharacterized protein</fullName>
    </submittedName>
</protein>
<dbReference type="AlphaFoldDB" id="A0A1M6C0D7"/>
<gene>
    <name evidence="1" type="ORF">SAMN05444337_0240</name>
</gene>
<dbReference type="Proteomes" id="UP000184232">
    <property type="component" value="Unassembled WGS sequence"/>
</dbReference>
<dbReference type="OrthoDB" id="1358141at2"/>